<proteinExistence type="predicted"/>
<evidence type="ECO:0000313" key="8">
    <source>
        <dbReference type="Proteomes" id="UP000034112"/>
    </source>
</evidence>
<organism evidence="7 8">
    <name type="scientific">Trichoderma harzianum</name>
    <name type="common">Hypocrea lixii</name>
    <dbReference type="NCBI Taxonomy" id="5544"/>
    <lineage>
        <taxon>Eukaryota</taxon>
        <taxon>Fungi</taxon>
        <taxon>Dikarya</taxon>
        <taxon>Ascomycota</taxon>
        <taxon>Pezizomycotina</taxon>
        <taxon>Sordariomycetes</taxon>
        <taxon>Hypocreomycetidae</taxon>
        <taxon>Hypocreales</taxon>
        <taxon>Hypocreaceae</taxon>
        <taxon>Trichoderma</taxon>
    </lineage>
</organism>
<dbReference type="GO" id="GO:0006355">
    <property type="term" value="P:regulation of DNA-templated transcription"/>
    <property type="evidence" value="ECO:0007669"/>
    <property type="project" value="InterPro"/>
</dbReference>
<gene>
    <name evidence="7" type="ORF">THAR02_04125</name>
</gene>
<dbReference type="Proteomes" id="UP000034112">
    <property type="component" value="Unassembled WGS sequence"/>
</dbReference>
<keyword evidence="2" id="KW-0805">Transcription regulation</keyword>
<reference evidence="8" key="1">
    <citation type="journal article" date="2015" name="Genome Announc.">
        <title>Draft whole-genome sequence of the biocontrol agent Trichoderma harzianum T6776.</title>
        <authorList>
            <person name="Baroncelli R."/>
            <person name="Piaggeschi G."/>
            <person name="Fiorini L."/>
            <person name="Bertolini E."/>
            <person name="Zapparata A."/>
            <person name="Pe M.E."/>
            <person name="Sarrocco S."/>
            <person name="Vannacci G."/>
        </authorList>
    </citation>
    <scope>NUCLEOTIDE SEQUENCE [LARGE SCALE GENOMIC DNA]</scope>
    <source>
        <strain evidence="8">T6776</strain>
    </source>
</reference>
<dbReference type="InterPro" id="IPR013700">
    <property type="entry name" value="AflR"/>
</dbReference>
<dbReference type="GO" id="GO:0003677">
    <property type="term" value="F:DNA binding"/>
    <property type="evidence" value="ECO:0007669"/>
    <property type="project" value="UniProtKB-KW"/>
</dbReference>
<evidence type="ECO:0000313" key="7">
    <source>
        <dbReference type="EMBL" id="KKP03795.1"/>
    </source>
</evidence>
<sequence>MEVTSEHDRGTSLPPPVASLDHLMDVESFVASVGDLLSPPDFDTFDFENKSLSPKWLDDVFSITPPSSTDFIPPPNGENKSLPLETKASSAEPQNCQNQQGLCISLATGLLKSMHSSSPSCLLGVGSHDGKPQASRAVDIVLSANYEALQSMRGLLRCPCYYTSPQLQLLVTIVCAEAIAWYWRIIDTYSHYRSTNMDSGLLPTERVEMPRRSFFIGGQCLESHLEAKLISQVVSSRLQELEDLIGDISWNTEQSAAITSEPKNHPMYSAVHLRMDAFLNTQLAAVRRELLNLQYESQSHNEETPGQRYFRPTTR</sequence>
<accession>A0A0F9XGX1</accession>
<dbReference type="Pfam" id="PF08493">
    <property type="entry name" value="AflR"/>
    <property type="match status" value="1"/>
</dbReference>
<comment type="caution">
    <text evidence="7">The sequence shown here is derived from an EMBL/GenBank/DDBJ whole genome shotgun (WGS) entry which is preliminary data.</text>
</comment>
<keyword evidence="3" id="KW-0238">DNA-binding</keyword>
<name>A0A0F9XGX1_TRIHA</name>
<protein>
    <recommendedName>
        <fullName evidence="6">Aflatoxin regulatory protein domain-containing protein</fullName>
    </recommendedName>
</protein>
<dbReference type="GO" id="GO:0005634">
    <property type="term" value="C:nucleus"/>
    <property type="evidence" value="ECO:0007669"/>
    <property type="project" value="InterPro"/>
</dbReference>
<dbReference type="GO" id="GO:0045122">
    <property type="term" value="P:aflatoxin biosynthetic process"/>
    <property type="evidence" value="ECO:0007669"/>
    <property type="project" value="InterPro"/>
</dbReference>
<evidence type="ECO:0000259" key="6">
    <source>
        <dbReference type="Pfam" id="PF08493"/>
    </source>
</evidence>
<evidence type="ECO:0000256" key="2">
    <source>
        <dbReference type="ARBA" id="ARBA00023015"/>
    </source>
</evidence>
<dbReference type="AlphaFoldDB" id="A0A0F9XGX1"/>
<keyword evidence="4" id="KW-0804">Transcription</keyword>
<feature type="domain" description="Aflatoxin regulatory protein" evidence="6">
    <location>
        <begin position="101"/>
        <end position="196"/>
    </location>
</feature>
<dbReference type="OrthoDB" id="2740448at2759"/>
<evidence type="ECO:0000256" key="5">
    <source>
        <dbReference type="ARBA" id="ARBA00023242"/>
    </source>
</evidence>
<evidence type="ECO:0000256" key="1">
    <source>
        <dbReference type="ARBA" id="ARBA00022723"/>
    </source>
</evidence>
<dbReference type="EMBL" id="JOKZ01000098">
    <property type="protein sequence ID" value="KKP03795.1"/>
    <property type="molecule type" value="Genomic_DNA"/>
</dbReference>
<keyword evidence="5" id="KW-0539">Nucleus</keyword>
<dbReference type="OMA" id="WNTEQSA"/>
<dbReference type="GO" id="GO:0046872">
    <property type="term" value="F:metal ion binding"/>
    <property type="evidence" value="ECO:0007669"/>
    <property type="project" value="UniProtKB-KW"/>
</dbReference>
<evidence type="ECO:0000256" key="3">
    <source>
        <dbReference type="ARBA" id="ARBA00023125"/>
    </source>
</evidence>
<evidence type="ECO:0000256" key="4">
    <source>
        <dbReference type="ARBA" id="ARBA00023163"/>
    </source>
</evidence>
<keyword evidence="1" id="KW-0479">Metal-binding</keyword>